<dbReference type="Pfam" id="PF06423">
    <property type="entry name" value="GWT1"/>
    <property type="match status" value="1"/>
</dbReference>
<feature type="transmembrane region" description="Helical" evidence="5">
    <location>
        <begin position="287"/>
        <end position="307"/>
    </location>
</feature>
<evidence type="ECO:0000256" key="5">
    <source>
        <dbReference type="RuleBase" id="RU280819"/>
    </source>
</evidence>
<comment type="similarity">
    <text evidence="5">Belongs to the PIGW family.</text>
</comment>
<sequence length="484" mass="54820">MAAIADTTGSDLVIEIFQFTLLAHFSFILRCSILFLFRWRNVKVSPWLNFLIEFESLVMPTVLCSTILCDHVTLMLILLAVVSLIVLCSINWHRRDKHAMMDKKFYHNCRNFIGFTIVSSFRSYVLLTTCICILAVDLPIFPVRFQKTESFGFSLMDVGMGMVLFANGLASNAARDKKIRFGHLIKQFFVLLFLGTLRTVVLLLLQYPFEVKEYGRHWNFFFTLAMVKMIGDVIASTFHRLYTSAIAGIITATMVETLLQRTHLQQYALVDPQYRENGLLSQNREGIISVLGCLSIFLIAADVGRLLHRYRRGKLDLRYIAIALFSFTIIFKLFSVGLDAVNLPVSRRIANAHYVAWISYLSIADIFTLLPVVVLASLFYFRNGLHTNVLIEDFYFLYDGSLWQAINASGLTYFLLCNAFTGIVKMSTSSVGVGVETSFGILFCYALGTSLFARSQFGELEAARMRQRDGENPGRQCNEVDAAS</sequence>
<feature type="transmembrane region" description="Helical" evidence="5">
    <location>
        <begin position="16"/>
        <end position="36"/>
    </location>
</feature>
<evidence type="ECO:0000256" key="1">
    <source>
        <dbReference type="ARBA" id="ARBA00004141"/>
    </source>
</evidence>
<feature type="transmembrane region" description="Helical" evidence="5">
    <location>
        <begin position="74"/>
        <end position="92"/>
    </location>
</feature>
<feature type="transmembrane region" description="Helical" evidence="5">
    <location>
        <begin position="48"/>
        <end position="68"/>
    </location>
</feature>
<comment type="pathway">
    <text evidence="5">Glycolipid biosynthesis; glycosylphosphatidylinositol-anchor biosynthesis.</text>
</comment>
<keyword evidence="2 5" id="KW-0812">Transmembrane</keyword>
<comment type="function">
    <text evidence="5">A acetyltransferase, which acetylates the inositol ring of phosphatidylinositol during biosynthesis of GPI-anchor.</text>
</comment>
<dbReference type="AlphaFoldDB" id="A0A085N2A7"/>
<protein>
    <recommendedName>
        <fullName evidence="5">Phosphatidylinositol-glycan biosynthesis class W protein</fullName>
        <ecNumber evidence="5">2.3.-.-</ecNumber>
    </recommendedName>
</protein>
<proteinExistence type="inferred from homology"/>
<feature type="transmembrane region" description="Helical" evidence="5">
    <location>
        <begin position="319"/>
        <end position="338"/>
    </location>
</feature>
<comment type="subcellular location">
    <subcellularLocation>
        <location evidence="5">Endoplasmic reticulum membrane</location>
        <topology evidence="5">Multi-pass membrane protein</topology>
    </subcellularLocation>
    <subcellularLocation>
        <location evidence="1">Membrane</location>
        <topology evidence="1">Multi-pass membrane protein</topology>
    </subcellularLocation>
</comment>
<dbReference type="PANTHER" id="PTHR20661:SF0">
    <property type="entry name" value="PHOSPHATIDYLINOSITOL-GLYCAN BIOSYNTHESIS CLASS W PROTEIN"/>
    <property type="match status" value="1"/>
</dbReference>
<dbReference type="GO" id="GO:0006506">
    <property type="term" value="P:GPI anchor biosynthetic process"/>
    <property type="evidence" value="ECO:0007669"/>
    <property type="project" value="UniProtKB-UniPathway"/>
</dbReference>
<dbReference type="Proteomes" id="UP000030758">
    <property type="component" value="Unassembled WGS sequence"/>
</dbReference>
<keyword evidence="5" id="KW-0808">Transferase</keyword>
<dbReference type="GO" id="GO:0072659">
    <property type="term" value="P:protein localization to plasma membrane"/>
    <property type="evidence" value="ECO:0007669"/>
    <property type="project" value="TreeGrafter"/>
</dbReference>
<feature type="transmembrane region" description="Helical" evidence="5">
    <location>
        <begin position="402"/>
        <end position="424"/>
    </location>
</feature>
<feature type="transmembrane region" description="Helical" evidence="5">
    <location>
        <begin position="217"/>
        <end position="234"/>
    </location>
</feature>
<feature type="transmembrane region" description="Helical" evidence="5">
    <location>
        <begin position="358"/>
        <end position="381"/>
    </location>
</feature>
<feature type="transmembrane region" description="Helical" evidence="5">
    <location>
        <begin position="112"/>
        <end position="136"/>
    </location>
</feature>
<feature type="transmembrane region" description="Helical" evidence="5">
    <location>
        <begin position="439"/>
        <end position="457"/>
    </location>
</feature>
<reference evidence="6" key="1">
    <citation type="journal article" date="2014" name="Nat. Genet.">
        <title>Genome and transcriptome of the porcine whipworm Trichuris suis.</title>
        <authorList>
            <person name="Jex A.R."/>
            <person name="Nejsum P."/>
            <person name="Schwarz E.M."/>
            <person name="Hu L."/>
            <person name="Young N.D."/>
            <person name="Hall R.S."/>
            <person name="Korhonen P.K."/>
            <person name="Liao S."/>
            <person name="Thamsborg S."/>
            <person name="Xia J."/>
            <person name="Xu P."/>
            <person name="Wang S."/>
            <person name="Scheerlinck J.P."/>
            <person name="Hofmann A."/>
            <person name="Sternberg P.W."/>
            <person name="Wang J."/>
            <person name="Gasser R.B."/>
        </authorList>
    </citation>
    <scope>NUCLEOTIDE SEQUENCE [LARGE SCALE GENOMIC DNA]</scope>
    <source>
        <strain evidence="6">DCEP-RM93F</strain>
    </source>
</reference>
<dbReference type="GO" id="GO:0032216">
    <property type="term" value="F:glucosaminyl-phosphatidylinositol O-acyltransferase activity"/>
    <property type="evidence" value="ECO:0007669"/>
    <property type="project" value="TreeGrafter"/>
</dbReference>
<keyword evidence="5" id="KW-0256">Endoplasmic reticulum</keyword>
<accession>A0A085N2A7</accession>
<dbReference type="PANTHER" id="PTHR20661">
    <property type="entry name" value="PHOSPHATIDYLINOSITOL-GLYCAN BIOSYNTHESIS CLASS W PROTEIN"/>
    <property type="match status" value="1"/>
</dbReference>
<gene>
    <name evidence="6" type="ORF">M514_02042</name>
</gene>
<organism evidence="6">
    <name type="scientific">Trichuris suis</name>
    <name type="common">pig whipworm</name>
    <dbReference type="NCBI Taxonomy" id="68888"/>
    <lineage>
        <taxon>Eukaryota</taxon>
        <taxon>Metazoa</taxon>
        <taxon>Ecdysozoa</taxon>
        <taxon>Nematoda</taxon>
        <taxon>Enoplea</taxon>
        <taxon>Dorylaimia</taxon>
        <taxon>Trichinellida</taxon>
        <taxon>Trichuridae</taxon>
        <taxon>Trichuris</taxon>
    </lineage>
</organism>
<name>A0A085N2A7_9BILA</name>
<feature type="transmembrane region" description="Helical" evidence="5">
    <location>
        <begin position="151"/>
        <end position="172"/>
    </location>
</feature>
<dbReference type="EC" id="2.3.-.-" evidence="5"/>
<evidence type="ECO:0000313" key="6">
    <source>
        <dbReference type="EMBL" id="KFD63603.1"/>
    </source>
</evidence>
<keyword evidence="5" id="KW-0012">Acyltransferase</keyword>
<keyword evidence="4 5" id="KW-0472">Membrane</keyword>
<dbReference type="GO" id="GO:0005789">
    <property type="term" value="C:endoplasmic reticulum membrane"/>
    <property type="evidence" value="ECO:0007669"/>
    <property type="project" value="UniProtKB-SubCell"/>
</dbReference>
<evidence type="ECO:0000256" key="3">
    <source>
        <dbReference type="ARBA" id="ARBA00022989"/>
    </source>
</evidence>
<dbReference type="OrthoDB" id="1158011at2759"/>
<evidence type="ECO:0000256" key="4">
    <source>
        <dbReference type="ARBA" id="ARBA00023136"/>
    </source>
</evidence>
<dbReference type="UniPathway" id="UPA00196"/>
<keyword evidence="3 5" id="KW-1133">Transmembrane helix</keyword>
<dbReference type="EMBL" id="KL367570">
    <property type="protein sequence ID" value="KFD63603.1"/>
    <property type="molecule type" value="Genomic_DNA"/>
</dbReference>
<feature type="transmembrane region" description="Helical" evidence="5">
    <location>
        <begin position="184"/>
        <end position="205"/>
    </location>
</feature>
<dbReference type="InterPro" id="IPR009447">
    <property type="entry name" value="PIGW/GWT1"/>
</dbReference>
<keyword evidence="5" id="KW-0337">GPI-anchor biosynthesis</keyword>
<evidence type="ECO:0000256" key="2">
    <source>
        <dbReference type="ARBA" id="ARBA00022692"/>
    </source>
</evidence>